<sequence>MGEKNGVLRVSPMEESKKIEDMKHYWSFGYHDNDYGHVTNICLSYDEKFLFSIGADSNIFGILFNSSTEDLEKARKEKIRVECKSGVKEAVDIDDSSAYSIEQAKQKSEYDKMIAIAEGKKADMRQKINGLRKLFKDLTTKNDQLVSRLKLSRDEFMLEETIKEHVIKQINEKIDLTYRELAWQSEKCRLMLEKVQSKFKDAIDCDHVVVHSFDKSVNVSTFRTVALPKDMEAYKVELENQYLAKLLEKQKTKENLDAQVD</sequence>
<evidence type="ECO:0000313" key="9">
    <source>
        <dbReference type="EMBL" id="RNA43270.1"/>
    </source>
</evidence>
<keyword evidence="6" id="KW-0175">Coiled coil</keyword>
<evidence type="ECO:0000313" key="10">
    <source>
        <dbReference type="Proteomes" id="UP000276133"/>
    </source>
</evidence>
<dbReference type="PANTHER" id="PTHR14885">
    <property type="entry name" value="CILIA- AND FLAGELLA-ASSOCIATED PROTEIN 43-RELATED"/>
    <property type="match status" value="1"/>
</dbReference>
<dbReference type="GO" id="GO:0005929">
    <property type="term" value="C:cilium"/>
    <property type="evidence" value="ECO:0007669"/>
    <property type="project" value="UniProtKB-SubCell"/>
</dbReference>
<evidence type="ECO:0000256" key="3">
    <source>
        <dbReference type="ARBA" id="ARBA00022490"/>
    </source>
</evidence>
<keyword evidence="5" id="KW-0677">Repeat</keyword>
<name>A0A3M7T629_BRAPC</name>
<dbReference type="EMBL" id="REGN01000245">
    <property type="protein sequence ID" value="RNA43270.1"/>
    <property type="molecule type" value="Genomic_DNA"/>
</dbReference>
<evidence type="ECO:0000256" key="4">
    <source>
        <dbReference type="ARBA" id="ARBA00022574"/>
    </source>
</evidence>
<dbReference type="PANTHER" id="PTHR14885:SF3">
    <property type="entry name" value="CILIA- AND FLAGELLA-ASSOCIATED PROTEIN 44"/>
    <property type="match status" value="1"/>
</dbReference>
<evidence type="ECO:0000256" key="1">
    <source>
        <dbReference type="ARBA" id="ARBA00004138"/>
    </source>
</evidence>
<keyword evidence="3" id="KW-0963">Cytoplasm</keyword>
<keyword evidence="4" id="KW-0853">WD repeat</keyword>
<evidence type="ECO:0000256" key="6">
    <source>
        <dbReference type="ARBA" id="ARBA00023054"/>
    </source>
</evidence>
<organism evidence="9 10">
    <name type="scientific">Brachionus plicatilis</name>
    <name type="common">Marine rotifer</name>
    <name type="synonym">Brachionus muelleri</name>
    <dbReference type="NCBI Taxonomy" id="10195"/>
    <lineage>
        <taxon>Eukaryota</taxon>
        <taxon>Metazoa</taxon>
        <taxon>Spiralia</taxon>
        <taxon>Gnathifera</taxon>
        <taxon>Rotifera</taxon>
        <taxon>Eurotatoria</taxon>
        <taxon>Monogononta</taxon>
        <taxon>Pseudotrocha</taxon>
        <taxon>Ploima</taxon>
        <taxon>Brachionidae</taxon>
        <taxon>Brachionus</taxon>
    </lineage>
</organism>
<dbReference type="AlphaFoldDB" id="A0A3M7T629"/>
<dbReference type="Proteomes" id="UP000276133">
    <property type="component" value="Unassembled WGS sequence"/>
</dbReference>
<evidence type="ECO:0000256" key="8">
    <source>
        <dbReference type="ARBA" id="ARBA00023273"/>
    </source>
</evidence>
<evidence type="ECO:0000256" key="2">
    <source>
        <dbReference type="ARBA" id="ARBA00004245"/>
    </source>
</evidence>
<reference evidence="9 10" key="1">
    <citation type="journal article" date="2018" name="Sci. Rep.">
        <title>Genomic signatures of local adaptation to the degree of environmental predictability in rotifers.</title>
        <authorList>
            <person name="Franch-Gras L."/>
            <person name="Hahn C."/>
            <person name="Garcia-Roger E.M."/>
            <person name="Carmona M.J."/>
            <person name="Serra M."/>
            <person name="Gomez A."/>
        </authorList>
    </citation>
    <scope>NUCLEOTIDE SEQUENCE [LARGE SCALE GENOMIC DNA]</scope>
    <source>
        <strain evidence="9">HYR1</strain>
    </source>
</reference>
<proteinExistence type="predicted"/>
<comment type="caution">
    <text evidence="9">The sequence shown here is derived from an EMBL/GenBank/DDBJ whole genome shotgun (WGS) entry which is preliminary data.</text>
</comment>
<protein>
    <submittedName>
        <fullName evidence="9">WD repeat-containing 52</fullName>
    </submittedName>
</protein>
<keyword evidence="7" id="KW-0206">Cytoskeleton</keyword>
<keyword evidence="10" id="KW-1185">Reference proteome</keyword>
<comment type="subcellular location">
    <subcellularLocation>
        <location evidence="1">Cell projection</location>
        <location evidence="1">Cilium</location>
    </subcellularLocation>
    <subcellularLocation>
        <location evidence="2">Cytoplasm</location>
        <location evidence="2">Cytoskeleton</location>
    </subcellularLocation>
</comment>
<keyword evidence="8" id="KW-0966">Cell projection</keyword>
<dbReference type="OrthoDB" id="1935234at2759"/>
<evidence type="ECO:0000256" key="5">
    <source>
        <dbReference type="ARBA" id="ARBA00022737"/>
    </source>
</evidence>
<accession>A0A3M7T629</accession>
<gene>
    <name evidence="9" type="ORF">BpHYR1_022923</name>
</gene>
<dbReference type="STRING" id="10195.A0A3M7T629"/>
<evidence type="ECO:0000256" key="7">
    <source>
        <dbReference type="ARBA" id="ARBA00023212"/>
    </source>
</evidence>
<dbReference type="GO" id="GO:0005856">
    <property type="term" value="C:cytoskeleton"/>
    <property type="evidence" value="ECO:0007669"/>
    <property type="project" value="UniProtKB-SubCell"/>
</dbReference>